<dbReference type="HOGENOM" id="CLU_045961_0_0_1"/>
<dbReference type="PIRSF" id="PIRSF000296">
    <property type="entry name" value="SrpA"/>
    <property type="match status" value="1"/>
</dbReference>
<protein>
    <recommendedName>
        <fullName evidence="1">Catalase core domain-containing protein</fullName>
    </recommendedName>
</protein>
<dbReference type="GO" id="GO:0005777">
    <property type="term" value="C:peroxisome"/>
    <property type="evidence" value="ECO:0007669"/>
    <property type="project" value="TreeGrafter"/>
</dbReference>
<dbReference type="InterPro" id="IPR011614">
    <property type="entry name" value="Catalase_core"/>
</dbReference>
<dbReference type="GO" id="GO:0042542">
    <property type="term" value="P:response to hydrogen peroxide"/>
    <property type="evidence" value="ECO:0007669"/>
    <property type="project" value="TreeGrafter"/>
</dbReference>
<dbReference type="OMA" id="AKGICFT"/>
<dbReference type="InterPro" id="IPR024168">
    <property type="entry name" value="Catalase_SrpA-type_pred"/>
</dbReference>
<dbReference type="SMART" id="SM01060">
    <property type="entry name" value="Catalase"/>
    <property type="match status" value="1"/>
</dbReference>
<sequence>MALSNLAQNLIGTLQDIFGKFATVRSLTLPPAHAKGVFVTGSFTPTEAAKELSTAPHFSHPTFVIARLSLFTGIPDLLSTDERATPHGLAVRFVLDPASRLGTDIICHASKLFPGSDGEEVLAFFRSLRDGTVTEYASSHPAAAAFAQEHRPIPKSFAHNTFYSINAFKMINSEGKTAFIRYRWVPLAGQQSLTQDELKTKSPNFLFEELPQILSEGPMVFTLVAQVAEQGDVTDDCTKIWPEDRPLIDLGTLKIARVMEANEADTCEKTIAFSPIPGVDGIEASEDPILAARSAVYSRSSKSRHESEH</sequence>
<dbReference type="Gene3D" id="2.40.180.10">
    <property type="entry name" value="Catalase core domain"/>
    <property type="match status" value="1"/>
</dbReference>
<dbReference type="eggNOG" id="KOG0047">
    <property type="taxonomic scope" value="Eukaryota"/>
</dbReference>
<dbReference type="VEuPathDB" id="FungiDB:NECHADRAFT_82555"/>
<gene>
    <name evidence="2" type="ORF">NECHADRAFT_82555</name>
</gene>
<dbReference type="SUPFAM" id="SSF56634">
    <property type="entry name" value="Heme-dependent catalase-like"/>
    <property type="match status" value="1"/>
</dbReference>
<dbReference type="GO" id="GO:0020037">
    <property type="term" value="F:heme binding"/>
    <property type="evidence" value="ECO:0007669"/>
    <property type="project" value="InterPro"/>
</dbReference>
<dbReference type="KEGG" id="nhe:NECHADRAFT_82555"/>
<dbReference type="PROSITE" id="PS51402">
    <property type="entry name" value="CATALASE_3"/>
    <property type="match status" value="1"/>
</dbReference>
<dbReference type="InterPro" id="IPR018028">
    <property type="entry name" value="Catalase"/>
</dbReference>
<dbReference type="RefSeq" id="XP_003049313.1">
    <property type="nucleotide sequence ID" value="XM_003049267.1"/>
</dbReference>
<evidence type="ECO:0000313" key="2">
    <source>
        <dbReference type="EMBL" id="EEU43600.1"/>
    </source>
</evidence>
<dbReference type="GeneID" id="9676961"/>
<name>C7YXJ9_FUSV7</name>
<dbReference type="AlphaFoldDB" id="C7YXJ9"/>
<dbReference type="Gene3D" id="1.20.1280.120">
    <property type="match status" value="1"/>
</dbReference>
<dbReference type="GO" id="GO:0042744">
    <property type="term" value="P:hydrogen peroxide catabolic process"/>
    <property type="evidence" value="ECO:0007669"/>
    <property type="project" value="TreeGrafter"/>
</dbReference>
<organism evidence="2 3">
    <name type="scientific">Fusarium vanettenii (strain ATCC MYA-4622 / CBS 123669 / FGSC 9596 / NRRL 45880 / 77-13-4)</name>
    <name type="common">Fusarium solani subsp. pisi</name>
    <dbReference type="NCBI Taxonomy" id="660122"/>
    <lineage>
        <taxon>Eukaryota</taxon>
        <taxon>Fungi</taxon>
        <taxon>Dikarya</taxon>
        <taxon>Ascomycota</taxon>
        <taxon>Pezizomycotina</taxon>
        <taxon>Sordariomycetes</taxon>
        <taxon>Hypocreomycetidae</taxon>
        <taxon>Hypocreales</taxon>
        <taxon>Nectriaceae</taxon>
        <taxon>Fusarium</taxon>
        <taxon>Fusarium solani species complex</taxon>
        <taxon>Fusarium vanettenii</taxon>
    </lineage>
</organism>
<dbReference type="Pfam" id="PF00199">
    <property type="entry name" value="Catalase"/>
    <property type="match status" value="1"/>
</dbReference>
<dbReference type="OrthoDB" id="2379805at2759"/>
<dbReference type="CDD" id="cd08153">
    <property type="entry name" value="srpA_like"/>
    <property type="match status" value="1"/>
</dbReference>
<dbReference type="STRING" id="660122.C7YXJ9"/>
<dbReference type="InParanoid" id="C7YXJ9"/>
<keyword evidence="3" id="KW-1185">Reference proteome</keyword>
<proteinExistence type="predicted"/>
<dbReference type="PANTHER" id="PTHR11465:SF62">
    <property type="entry name" value="CATALASE T"/>
    <property type="match status" value="1"/>
</dbReference>
<evidence type="ECO:0000313" key="3">
    <source>
        <dbReference type="Proteomes" id="UP000005206"/>
    </source>
</evidence>
<feature type="domain" description="Catalase core" evidence="1">
    <location>
        <begin position="13"/>
        <end position="306"/>
    </location>
</feature>
<reference evidence="2 3" key="1">
    <citation type="journal article" date="2009" name="PLoS Genet.">
        <title>The genome of Nectria haematococca: contribution of supernumerary chromosomes to gene expansion.</title>
        <authorList>
            <person name="Coleman J.J."/>
            <person name="Rounsley S.D."/>
            <person name="Rodriguez-Carres M."/>
            <person name="Kuo A."/>
            <person name="Wasmann C.C."/>
            <person name="Grimwood J."/>
            <person name="Schmutz J."/>
            <person name="Taga M."/>
            <person name="White G.J."/>
            <person name="Zhou S."/>
            <person name="Schwartz D.C."/>
            <person name="Freitag M."/>
            <person name="Ma L.J."/>
            <person name="Danchin E.G."/>
            <person name="Henrissat B."/>
            <person name="Coutinho P.M."/>
            <person name="Nelson D.R."/>
            <person name="Straney D."/>
            <person name="Napoli C.A."/>
            <person name="Barker B.M."/>
            <person name="Gribskov M."/>
            <person name="Rep M."/>
            <person name="Kroken S."/>
            <person name="Molnar I."/>
            <person name="Rensing C."/>
            <person name="Kennell J.C."/>
            <person name="Zamora J."/>
            <person name="Farman M.L."/>
            <person name="Selker E.U."/>
            <person name="Salamov A."/>
            <person name="Shapiro H."/>
            <person name="Pangilinan J."/>
            <person name="Lindquist E."/>
            <person name="Lamers C."/>
            <person name="Grigoriev I.V."/>
            <person name="Geiser D.M."/>
            <person name="Covert S.F."/>
            <person name="Temporini E."/>
            <person name="Vanetten H.D."/>
        </authorList>
    </citation>
    <scope>NUCLEOTIDE SEQUENCE [LARGE SCALE GENOMIC DNA]</scope>
    <source>
        <strain evidence="3">ATCC MYA-4622 / CBS 123669 / FGSC 9596 / NRRL 45880 / 77-13-4</strain>
    </source>
</reference>
<dbReference type="GO" id="GO:0004096">
    <property type="term" value="F:catalase activity"/>
    <property type="evidence" value="ECO:0007669"/>
    <property type="project" value="InterPro"/>
</dbReference>
<dbReference type="InterPro" id="IPR020835">
    <property type="entry name" value="Catalase_sf"/>
</dbReference>
<dbReference type="Proteomes" id="UP000005206">
    <property type="component" value="Chromosome 7"/>
</dbReference>
<dbReference type="GO" id="GO:0005739">
    <property type="term" value="C:mitochondrion"/>
    <property type="evidence" value="ECO:0007669"/>
    <property type="project" value="TreeGrafter"/>
</dbReference>
<evidence type="ECO:0000259" key="1">
    <source>
        <dbReference type="SMART" id="SM01060"/>
    </source>
</evidence>
<accession>C7YXJ9</accession>
<dbReference type="PANTHER" id="PTHR11465">
    <property type="entry name" value="CATALASE"/>
    <property type="match status" value="1"/>
</dbReference>
<dbReference type="EMBL" id="GG698902">
    <property type="protein sequence ID" value="EEU43600.1"/>
    <property type="molecule type" value="Genomic_DNA"/>
</dbReference>